<evidence type="ECO:0000256" key="15">
    <source>
        <dbReference type="HAMAP-Rule" id="MF_00339"/>
    </source>
</evidence>
<dbReference type="InterPro" id="IPR022953">
    <property type="entry name" value="ATP_PFK"/>
</dbReference>
<accession>A0AA37TX74</accession>
<evidence type="ECO:0000256" key="6">
    <source>
        <dbReference type="ARBA" id="ARBA00022533"/>
    </source>
</evidence>
<dbReference type="FunFam" id="3.40.50.450:FF:000001">
    <property type="entry name" value="ATP-dependent 6-phosphofructokinase"/>
    <property type="match status" value="1"/>
</dbReference>
<evidence type="ECO:0000259" key="16">
    <source>
        <dbReference type="Pfam" id="PF00365"/>
    </source>
</evidence>
<feature type="binding site" description="in other chain" evidence="15">
    <location>
        <begin position="169"/>
        <end position="171"/>
    </location>
    <ligand>
        <name>substrate</name>
        <note>ligand shared between dimeric partners</note>
    </ligand>
</feature>
<dbReference type="PANTHER" id="PTHR13697">
    <property type="entry name" value="PHOSPHOFRUCTOKINASE"/>
    <property type="match status" value="1"/>
</dbReference>
<feature type="binding site" description="in other chain" evidence="15">
    <location>
        <begin position="213"/>
        <end position="215"/>
    </location>
    <ligand>
        <name>ADP</name>
        <dbReference type="ChEBI" id="CHEBI:456216"/>
        <note>allosteric activator; ligand shared between dimeric partners</note>
    </ligand>
</feature>
<gene>
    <name evidence="17" type="primary">pfkA_2</name>
    <name evidence="15" type="synonym">pfkA</name>
    <name evidence="17" type="ORF">Heshes_13290</name>
</gene>
<keyword evidence="10 15" id="KW-0418">Kinase</keyword>
<dbReference type="GO" id="GO:0016208">
    <property type="term" value="F:AMP binding"/>
    <property type="evidence" value="ECO:0007669"/>
    <property type="project" value="TreeGrafter"/>
</dbReference>
<dbReference type="InterPro" id="IPR012828">
    <property type="entry name" value="PFKA_ATP_prok"/>
</dbReference>
<dbReference type="NCBIfam" id="TIGR02482">
    <property type="entry name" value="PFKA_ATP"/>
    <property type="match status" value="1"/>
</dbReference>
<dbReference type="InterPro" id="IPR015912">
    <property type="entry name" value="Phosphofructokinase_CS"/>
</dbReference>
<keyword evidence="11 15" id="KW-0067">ATP-binding</keyword>
<evidence type="ECO:0000256" key="12">
    <source>
        <dbReference type="ARBA" id="ARBA00022842"/>
    </source>
</evidence>
<dbReference type="AlphaFoldDB" id="A0AA37TX74"/>
<dbReference type="PANTHER" id="PTHR13697:SF4">
    <property type="entry name" value="ATP-DEPENDENT 6-PHOSPHOFRUCTOKINASE"/>
    <property type="match status" value="1"/>
</dbReference>
<feature type="binding site" evidence="15">
    <location>
        <position position="162"/>
    </location>
    <ligand>
        <name>substrate</name>
        <note>ligand shared between dimeric partners</note>
    </ligand>
</feature>
<dbReference type="EC" id="2.7.1.11" evidence="15"/>
<keyword evidence="13 15" id="KW-0324">Glycolysis</keyword>
<dbReference type="GO" id="GO:0005945">
    <property type="term" value="C:6-phosphofructokinase complex"/>
    <property type="evidence" value="ECO:0007669"/>
    <property type="project" value="TreeGrafter"/>
</dbReference>
<dbReference type="GO" id="GO:0046872">
    <property type="term" value="F:metal ion binding"/>
    <property type="evidence" value="ECO:0007669"/>
    <property type="project" value="UniProtKB-KW"/>
</dbReference>
<feature type="active site" description="Proton acceptor" evidence="15">
    <location>
        <position position="127"/>
    </location>
</feature>
<evidence type="ECO:0000256" key="5">
    <source>
        <dbReference type="ARBA" id="ARBA00022490"/>
    </source>
</evidence>
<feature type="binding site" description="in other chain" evidence="15">
    <location>
        <begin position="125"/>
        <end position="127"/>
    </location>
    <ligand>
        <name>substrate</name>
        <note>ligand shared between dimeric partners</note>
    </ligand>
</feature>
<dbReference type="Gene3D" id="3.40.50.450">
    <property type="match status" value="1"/>
</dbReference>
<feature type="binding site" evidence="15">
    <location>
        <position position="243"/>
    </location>
    <ligand>
        <name>substrate</name>
        <note>ligand shared between dimeric partners</note>
    </ligand>
</feature>
<dbReference type="HAMAP" id="MF_00339">
    <property type="entry name" value="Phosphofructokinase_I_B1"/>
    <property type="match status" value="1"/>
</dbReference>
<evidence type="ECO:0000313" key="18">
    <source>
        <dbReference type="Proteomes" id="UP001157137"/>
    </source>
</evidence>
<keyword evidence="5 15" id="KW-0963">Cytoplasm</keyword>
<feature type="binding site" evidence="15">
    <location>
        <begin position="102"/>
        <end position="105"/>
    </location>
    <ligand>
        <name>ATP</name>
        <dbReference type="ChEBI" id="CHEBI:30616"/>
    </ligand>
</feature>
<dbReference type="GO" id="GO:0030388">
    <property type="term" value="P:fructose 1,6-bisphosphate metabolic process"/>
    <property type="evidence" value="ECO:0007669"/>
    <property type="project" value="TreeGrafter"/>
</dbReference>
<organism evidence="17 18">
    <name type="scientific">Alicyclobacillus hesperidum</name>
    <dbReference type="NCBI Taxonomy" id="89784"/>
    <lineage>
        <taxon>Bacteria</taxon>
        <taxon>Bacillati</taxon>
        <taxon>Bacillota</taxon>
        <taxon>Bacilli</taxon>
        <taxon>Bacillales</taxon>
        <taxon>Alicyclobacillaceae</taxon>
        <taxon>Alicyclobacillus</taxon>
    </lineage>
</organism>
<feature type="binding site" description="in other chain" evidence="15">
    <location>
        <begin position="249"/>
        <end position="252"/>
    </location>
    <ligand>
        <name>substrate</name>
        <note>ligand shared between dimeric partners</note>
    </ligand>
</feature>
<comment type="caution">
    <text evidence="17">The sequence shown here is derived from an EMBL/GenBank/DDBJ whole genome shotgun (WGS) entry which is preliminary data.</text>
</comment>
<dbReference type="SUPFAM" id="SSF53784">
    <property type="entry name" value="Phosphofructokinase"/>
    <property type="match status" value="1"/>
</dbReference>
<dbReference type="RefSeq" id="WP_040289359.1">
    <property type="nucleotide sequence ID" value="NZ_BSRA01000006.1"/>
</dbReference>
<dbReference type="GO" id="GO:0042802">
    <property type="term" value="F:identical protein binding"/>
    <property type="evidence" value="ECO:0007669"/>
    <property type="project" value="TreeGrafter"/>
</dbReference>
<evidence type="ECO:0000256" key="9">
    <source>
        <dbReference type="ARBA" id="ARBA00022741"/>
    </source>
</evidence>
<feature type="binding site" evidence="15">
    <location>
        <begin position="72"/>
        <end position="73"/>
    </location>
    <ligand>
        <name>ATP</name>
        <dbReference type="ChEBI" id="CHEBI:30616"/>
    </ligand>
</feature>
<dbReference type="Proteomes" id="UP001157137">
    <property type="component" value="Unassembled WGS sequence"/>
</dbReference>
<proteinExistence type="inferred from homology"/>
<dbReference type="GO" id="GO:0003872">
    <property type="term" value="F:6-phosphofructokinase activity"/>
    <property type="evidence" value="ECO:0007669"/>
    <property type="project" value="UniProtKB-UniRule"/>
</dbReference>
<dbReference type="GO" id="GO:0005524">
    <property type="term" value="F:ATP binding"/>
    <property type="evidence" value="ECO:0007669"/>
    <property type="project" value="UniProtKB-UniRule"/>
</dbReference>
<dbReference type="GO" id="GO:0048029">
    <property type="term" value="F:monosaccharide binding"/>
    <property type="evidence" value="ECO:0007669"/>
    <property type="project" value="TreeGrafter"/>
</dbReference>
<evidence type="ECO:0000256" key="13">
    <source>
        <dbReference type="ARBA" id="ARBA00023152"/>
    </source>
</evidence>
<sequence length="319" mass="33827">MKTFAVLTSGGDAPGMNAAIRSVVRTASFYECRILGIRHGYQGMIDDDVLELTPGSVGDIIQRGGTVLQTARCEAFKTPVGLAKGIATLQKHGIEGLVVIGGDGSFRGAYALAQYGIQVIGIPGTIDNDIPGTDESIGFDTAVNTAVEAIDRIRDTASSHDRTYVVEVMGHRSGAIALSVGMAAGAASILIPEEPQDPDRVLAQLNKARERGKKHPIVIVAEGAACAMDVGEFLRNHIASEVRVTVLGHIQRGGSPSARDRILGGLYGTEAVRLLLEGMTNHMVAMCGARVTAVPFTEVFDRQHEANLFYHRIADILAV</sequence>
<evidence type="ECO:0000256" key="14">
    <source>
        <dbReference type="ARBA" id="ARBA00048070"/>
    </source>
</evidence>
<feature type="binding site" evidence="15">
    <location>
        <position position="103"/>
    </location>
    <ligand>
        <name>Mg(2+)</name>
        <dbReference type="ChEBI" id="CHEBI:18420"/>
        <note>catalytic</note>
    </ligand>
</feature>
<dbReference type="Pfam" id="PF00365">
    <property type="entry name" value="PFK"/>
    <property type="match status" value="1"/>
</dbReference>
<feature type="binding site" evidence="15">
    <location>
        <begin position="21"/>
        <end position="25"/>
    </location>
    <ligand>
        <name>ADP</name>
        <dbReference type="ChEBI" id="CHEBI:456216"/>
        <note>allosteric activator; ligand shared between dimeric partners</note>
    </ligand>
</feature>
<comment type="pathway">
    <text evidence="4 15">Carbohydrate degradation; glycolysis; D-glyceraldehyde 3-phosphate and glycerone phosphate from D-glucose: step 3/4.</text>
</comment>
<comment type="caution">
    <text evidence="15">Lacks conserved residue(s) required for the propagation of feature annotation.</text>
</comment>
<comment type="function">
    <text evidence="2 15">Catalyzes the phosphorylation of D-fructose 6-phosphate to fructose 1,6-bisphosphate by ATP, the first committing step of glycolysis.</text>
</comment>
<dbReference type="InterPro" id="IPR035966">
    <property type="entry name" value="PKF_sf"/>
</dbReference>
<dbReference type="PRINTS" id="PR00476">
    <property type="entry name" value="PHFRCTKINASE"/>
</dbReference>
<feature type="domain" description="Phosphofructokinase" evidence="16">
    <location>
        <begin position="4"/>
        <end position="275"/>
    </location>
</feature>
<comment type="catalytic activity">
    <reaction evidence="14 15">
        <text>beta-D-fructose 6-phosphate + ATP = beta-D-fructose 1,6-bisphosphate + ADP + H(+)</text>
        <dbReference type="Rhea" id="RHEA:16109"/>
        <dbReference type="ChEBI" id="CHEBI:15378"/>
        <dbReference type="ChEBI" id="CHEBI:30616"/>
        <dbReference type="ChEBI" id="CHEBI:32966"/>
        <dbReference type="ChEBI" id="CHEBI:57634"/>
        <dbReference type="ChEBI" id="CHEBI:456216"/>
        <dbReference type="EC" id="2.7.1.11"/>
    </reaction>
</comment>
<reference evidence="17" key="1">
    <citation type="submission" date="2023-02" db="EMBL/GenBank/DDBJ databases">
        <title>Proposal of a novel subspecies: Alicyclobacillus hesperidum subspecies aegle.</title>
        <authorList>
            <person name="Goto K."/>
            <person name="Fujii T."/>
            <person name="Yasui K."/>
            <person name="Mochida K."/>
            <person name="Kato-Tanaka Y."/>
            <person name="Morohoshi S."/>
            <person name="An S.Y."/>
            <person name="Kasai H."/>
            <person name="Yokota A."/>
        </authorList>
    </citation>
    <scope>NUCLEOTIDE SEQUENCE</scope>
    <source>
        <strain evidence="17">DSM 12766</strain>
    </source>
</reference>
<dbReference type="FunFam" id="3.40.50.460:FF:000002">
    <property type="entry name" value="ATP-dependent 6-phosphofructokinase"/>
    <property type="match status" value="1"/>
</dbReference>
<dbReference type="NCBIfam" id="NF002872">
    <property type="entry name" value="PRK03202.1"/>
    <property type="match status" value="1"/>
</dbReference>
<dbReference type="GO" id="GO:0061621">
    <property type="term" value="P:canonical glycolysis"/>
    <property type="evidence" value="ECO:0007669"/>
    <property type="project" value="TreeGrafter"/>
</dbReference>
<dbReference type="GO" id="GO:0006002">
    <property type="term" value="P:fructose 6-phosphate metabolic process"/>
    <property type="evidence" value="ECO:0007669"/>
    <property type="project" value="UniProtKB-UniRule"/>
</dbReference>
<dbReference type="EMBL" id="BSRA01000006">
    <property type="protein sequence ID" value="GLV13645.1"/>
    <property type="molecule type" value="Genomic_DNA"/>
</dbReference>
<evidence type="ECO:0000256" key="2">
    <source>
        <dbReference type="ARBA" id="ARBA00002659"/>
    </source>
</evidence>
<keyword evidence="7 15" id="KW-0808">Transferase</keyword>
<dbReference type="GO" id="GO:0070095">
    <property type="term" value="F:fructose-6-phosphate binding"/>
    <property type="evidence" value="ECO:0007669"/>
    <property type="project" value="TreeGrafter"/>
</dbReference>
<keyword evidence="9 15" id="KW-0547">Nucleotide-binding</keyword>
<evidence type="ECO:0000256" key="11">
    <source>
        <dbReference type="ARBA" id="ARBA00022840"/>
    </source>
</evidence>
<dbReference type="PIRSF" id="PIRSF000532">
    <property type="entry name" value="ATP_PFK_prok"/>
    <property type="match status" value="1"/>
</dbReference>
<evidence type="ECO:0000256" key="3">
    <source>
        <dbReference type="ARBA" id="ARBA00004496"/>
    </source>
</evidence>
<comment type="subcellular location">
    <subcellularLocation>
        <location evidence="3 15">Cytoplasm</location>
    </subcellularLocation>
</comment>
<feature type="binding site" description="in other chain" evidence="15">
    <location>
        <position position="154"/>
    </location>
    <ligand>
        <name>ADP</name>
        <dbReference type="ChEBI" id="CHEBI:456216"/>
        <note>allosteric activator; ligand shared between dimeric partners</note>
    </ligand>
</feature>
<keyword evidence="12 15" id="KW-0460">Magnesium</keyword>
<comment type="subunit">
    <text evidence="15">Homotetramer.</text>
</comment>
<keyword evidence="6 15" id="KW-0021">Allosteric enzyme</keyword>
<feature type="binding site" description="in other chain" evidence="15">
    <location>
        <position position="211"/>
    </location>
    <ligand>
        <name>ADP</name>
        <dbReference type="ChEBI" id="CHEBI:456216"/>
        <note>allosteric activator; ligand shared between dimeric partners</note>
    </ligand>
</feature>
<feature type="binding site" description="in other chain" evidence="15">
    <location>
        <position position="222"/>
    </location>
    <ligand>
        <name>substrate</name>
        <note>ligand shared between dimeric partners</note>
    </ligand>
</feature>
<evidence type="ECO:0000256" key="10">
    <source>
        <dbReference type="ARBA" id="ARBA00022777"/>
    </source>
</evidence>
<evidence type="ECO:0000256" key="8">
    <source>
        <dbReference type="ARBA" id="ARBA00022723"/>
    </source>
</evidence>
<comment type="similarity">
    <text evidence="15">Belongs to the phosphofructokinase type A (PFKA) family. ATP-dependent PFK group I subfamily. Prokaryotic clade 'B1' sub-subfamily.</text>
</comment>
<name>A0AA37TX74_9BACL</name>
<dbReference type="Gene3D" id="3.40.50.460">
    <property type="entry name" value="Phosphofructokinase domain"/>
    <property type="match status" value="1"/>
</dbReference>
<evidence type="ECO:0000256" key="1">
    <source>
        <dbReference type="ARBA" id="ARBA00001946"/>
    </source>
</evidence>
<dbReference type="InterPro" id="IPR000023">
    <property type="entry name" value="Phosphofructokinase_dom"/>
</dbReference>
<feature type="binding site" evidence="15">
    <location>
        <position position="11"/>
    </location>
    <ligand>
        <name>ATP</name>
        <dbReference type="ChEBI" id="CHEBI:30616"/>
    </ligand>
</feature>
<protein>
    <recommendedName>
        <fullName evidence="15">ATP-dependent 6-phosphofructokinase</fullName>
        <shortName evidence="15">ATP-PFK</shortName>
        <shortName evidence="15">Phosphofructokinase</shortName>
        <ecNumber evidence="15">2.7.1.11</ecNumber>
    </recommendedName>
    <alternativeName>
        <fullName evidence="15">Phosphohexokinase</fullName>
    </alternativeName>
</protein>
<dbReference type="PROSITE" id="PS00433">
    <property type="entry name" value="PHOSPHOFRUCTOKINASE"/>
    <property type="match status" value="1"/>
</dbReference>
<evidence type="ECO:0000256" key="4">
    <source>
        <dbReference type="ARBA" id="ARBA00004679"/>
    </source>
</evidence>
<keyword evidence="8 15" id="KW-0479">Metal-binding</keyword>
<evidence type="ECO:0000256" key="7">
    <source>
        <dbReference type="ARBA" id="ARBA00022679"/>
    </source>
</evidence>
<comment type="activity regulation">
    <text evidence="15">Allosterically activated by ADP and other diphosphonucleosides, and allosterically inhibited by phosphoenolpyruvate.</text>
</comment>
<comment type="cofactor">
    <cofactor evidence="1 15">
        <name>Mg(2+)</name>
        <dbReference type="ChEBI" id="CHEBI:18420"/>
    </cofactor>
</comment>
<evidence type="ECO:0000313" key="17">
    <source>
        <dbReference type="EMBL" id="GLV13645.1"/>
    </source>
</evidence>
<dbReference type="InterPro" id="IPR012003">
    <property type="entry name" value="ATP_PFK_prok-type"/>
</dbReference>